<evidence type="ECO:0000256" key="4">
    <source>
        <dbReference type="ARBA" id="ARBA00022989"/>
    </source>
</evidence>
<organism evidence="11 12">
    <name type="scientific">Actinocatenispora comari</name>
    <dbReference type="NCBI Taxonomy" id="2807577"/>
    <lineage>
        <taxon>Bacteria</taxon>
        <taxon>Bacillati</taxon>
        <taxon>Actinomycetota</taxon>
        <taxon>Actinomycetes</taxon>
        <taxon>Micromonosporales</taxon>
        <taxon>Micromonosporaceae</taxon>
        <taxon>Actinocatenispora</taxon>
    </lineage>
</organism>
<dbReference type="Pfam" id="PF12704">
    <property type="entry name" value="MacB_PCD"/>
    <property type="match status" value="1"/>
</dbReference>
<feature type="region of interest" description="Disordered" evidence="7">
    <location>
        <begin position="63"/>
        <end position="92"/>
    </location>
</feature>
<dbReference type="InterPro" id="IPR003838">
    <property type="entry name" value="ABC3_permease_C"/>
</dbReference>
<evidence type="ECO:0000256" key="1">
    <source>
        <dbReference type="ARBA" id="ARBA00004651"/>
    </source>
</evidence>
<feature type="compositionally biased region" description="Basic and acidic residues" evidence="7">
    <location>
        <begin position="76"/>
        <end position="91"/>
    </location>
</feature>
<comment type="caution">
    <text evidence="11">The sequence shown here is derived from an EMBL/GenBank/DDBJ whole genome shotgun (WGS) entry which is preliminary data.</text>
</comment>
<feature type="domain" description="ABC3 transporter permease C-terminal" evidence="9">
    <location>
        <begin position="327"/>
        <end position="396"/>
    </location>
</feature>
<dbReference type="GO" id="GO:0005886">
    <property type="term" value="C:plasma membrane"/>
    <property type="evidence" value="ECO:0007669"/>
    <property type="project" value="UniProtKB-SubCell"/>
</dbReference>
<keyword evidence="3 8" id="KW-0812">Transmembrane</keyword>
<keyword evidence="4 8" id="KW-1133">Transmembrane helix</keyword>
<sequence>MFLTYLRRELRRRRRQAIVVALGLALGIGLTVTVTALSSGVQSAQQSVLHSLYGVGTDISVTQQADRGSGGPQRFDVQRQRGSDQNRKSFSTDRVTAGIGLQSFGAATVAKIAKQPHVSAAAGGLSLTDVKVNGKFAQQQGQEGQGGPGRGGFGSGGSGGNPGAAPSQPPINVDTFSIEGVDLSAPGVGPLSSVDVSTGRSFTAADAKAKVAVLASGFAKQRGLTKGKTLTISGTKFTVVGVVSGGGQSTDVYLPLAAAQSLADQAGKVTTIYVKATSASAVDAARAEVKKVLPKATVTSSADLAGAVSGSLSGAASLAGNLGRWLAVVVLVAAFVTAALFTVSAVSRRVREFGTLKALGWRTRRIVGQVLGEALVQGVLGGVIGIALGFLGTYLVNRLAPALTATVANGATGGGAGGHGGTGGPGGGRFGGGFARAAQHTVEVHLAASVTIGMVVLAVALAIAGGLIAGGFGGWRAARLRPADALRRVD</sequence>
<accession>A0A8J4A6X5</accession>
<dbReference type="Proteomes" id="UP000614996">
    <property type="component" value="Unassembled WGS sequence"/>
</dbReference>
<evidence type="ECO:0000256" key="6">
    <source>
        <dbReference type="ARBA" id="ARBA00038076"/>
    </source>
</evidence>
<keyword evidence="12" id="KW-1185">Reference proteome</keyword>
<dbReference type="PANTHER" id="PTHR30572:SF4">
    <property type="entry name" value="ABC TRANSPORTER PERMEASE YTRF"/>
    <property type="match status" value="1"/>
</dbReference>
<dbReference type="AlphaFoldDB" id="A0A8J4A6X5"/>
<evidence type="ECO:0000256" key="8">
    <source>
        <dbReference type="SAM" id="Phobius"/>
    </source>
</evidence>
<feature type="domain" description="MacB-like periplasmic core" evidence="10">
    <location>
        <begin position="19"/>
        <end position="291"/>
    </location>
</feature>
<feature type="region of interest" description="Disordered" evidence="7">
    <location>
        <begin position="138"/>
        <end position="172"/>
    </location>
</feature>
<comment type="subcellular location">
    <subcellularLocation>
        <location evidence="1">Cell membrane</location>
        <topology evidence="1">Multi-pass membrane protein</topology>
    </subcellularLocation>
</comment>
<dbReference type="EMBL" id="BOPO01000006">
    <property type="protein sequence ID" value="GIL25408.1"/>
    <property type="molecule type" value="Genomic_DNA"/>
</dbReference>
<comment type="similarity">
    <text evidence="6">Belongs to the ABC-4 integral membrane protein family.</text>
</comment>
<evidence type="ECO:0000313" key="11">
    <source>
        <dbReference type="EMBL" id="GIL25408.1"/>
    </source>
</evidence>
<keyword evidence="5 8" id="KW-0472">Membrane</keyword>
<protein>
    <submittedName>
        <fullName evidence="11">Membrane protein</fullName>
    </submittedName>
</protein>
<proteinExistence type="inferred from homology"/>
<reference evidence="12" key="1">
    <citation type="journal article" date="2021" name="Int. J. Syst. Evol. Microbiol.">
        <title>Actinocatenispora comari sp. nov., an endophytic actinomycete isolated from aerial parts of Comarum salesowianum.</title>
        <authorList>
            <person name="Oyunbileg N."/>
            <person name="Iizaka Y."/>
            <person name="Hamada M."/>
            <person name="Davaapurev B.O."/>
            <person name="Fukumoto A."/>
            <person name="Tsetseg B."/>
            <person name="Kato F."/>
            <person name="Tamura T."/>
            <person name="Batkhuu J."/>
            <person name="Anzai Y."/>
        </authorList>
    </citation>
    <scope>NUCLEOTIDE SEQUENCE [LARGE SCALE GENOMIC DNA]</scope>
    <source>
        <strain evidence="12">NUM-2625</strain>
    </source>
</reference>
<dbReference type="InterPro" id="IPR050250">
    <property type="entry name" value="Macrolide_Exporter_MacB"/>
</dbReference>
<feature type="transmembrane region" description="Helical" evidence="8">
    <location>
        <begin position="446"/>
        <end position="472"/>
    </location>
</feature>
<evidence type="ECO:0000256" key="2">
    <source>
        <dbReference type="ARBA" id="ARBA00022475"/>
    </source>
</evidence>
<dbReference type="InterPro" id="IPR025857">
    <property type="entry name" value="MacB_PCD"/>
</dbReference>
<evidence type="ECO:0000259" key="9">
    <source>
        <dbReference type="Pfam" id="PF02687"/>
    </source>
</evidence>
<feature type="compositionally biased region" description="Gly residues" evidence="7">
    <location>
        <begin position="143"/>
        <end position="162"/>
    </location>
</feature>
<dbReference type="PANTHER" id="PTHR30572">
    <property type="entry name" value="MEMBRANE COMPONENT OF TRANSPORTER-RELATED"/>
    <property type="match status" value="1"/>
</dbReference>
<name>A0A8J4A6X5_9ACTN</name>
<evidence type="ECO:0000256" key="7">
    <source>
        <dbReference type="SAM" id="MobiDB-lite"/>
    </source>
</evidence>
<keyword evidence="2" id="KW-1003">Cell membrane</keyword>
<evidence type="ECO:0000256" key="3">
    <source>
        <dbReference type="ARBA" id="ARBA00022692"/>
    </source>
</evidence>
<evidence type="ECO:0000259" key="10">
    <source>
        <dbReference type="Pfam" id="PF12704"/>
    </source>
</evidence>
<feature type="transmembrane region" description="Helical" evidence="8">
    <location>
        <begin position="325"/>
        <end position="346"/>
    </location>
</feature>
<evidence type="ECO:0000256" key="5">
    <source>
        <dbReference type="ARBA" id="ARBA00023136"/>
    </source>
</evidence>
<evidence type="ECO:0000313" key="12">
    <source>
        <dbReference type="Proteomes" id="UP000614996"/>
    </source>
</evidence>
<dbReference type="Pfam" id="PF02687">
    <property type="entry name" value="FtsX"/>
    <property type="match status" value="1"/>
</dbReference>
<feature type="transmembrane region" description="Helical" evidence="8">
    <location>
        <begin position="366"/>
        <end position="391"/>
    </location>
</feature>
<dbReference type="RefSeq" id="WP_207123030.1">
    <property type="nucleotide sequence ID" value="NZ_BOPO01000006.1"/>
</dbReference>
<dbReference type="GO" id="GO:0022857">
    <property type="term" value="F:transmembrane transporter activity"/>
    <property type="evidence" value="ECO:0007669"/>
    <property type="project" value="TreeGrafter"/>
</dbReference>
<gene>
    <name evidence="11" type="ORF">NUM_06630</name>
</gene>